<dbReference type="RefSeq" id="WP_265722646.1">
    <property type="nucleotide sequence ID" value="NZ_JAPIVK010000026.1"/>
</dbReference>
<protein>
    <submittedName>
        <fullName evidence="2">OmpW family protein</fullName>
    </submittedName>
</protein>
<dbReference type="EMBL" id="JBHUJD010000023">
    <property type="protein sequence ID" value="MFD2311828.1"/>
    <property type="molecule type" value="Genomic_DNA"/>
</dbReference>
<name>A0ABW5EE37_9GAMM</name>
<evidence type="ECO:0000313" key="2">
    <source>
        <dbReference type="EMBL" id="MFD2311828.1"/>
    </source>
</evidence>
<dbReference type="Proteomes" id="UP001597425">
    <property type="component" value="Unassembled WGS sequence"/>
</dbReference>
<dbReference type="PROSITE" id="PS00695">
    <property type="entry name" value="ENT_VIR_OMP_2"/>
    <property type="match status" value="1"/>
</dbReference>
<dbReference type="Gene3D" id="2.40.160.20">
    <property type="match status" value="1"/>
</dbReference>
<comment type="caution">
    <text evidence="2">The sequence shown here is derived from an EMBL/GenBank/DDBJ whole genome shotgun (WGS) entry which is preliminary data.</text>
</comment>
<evidence type="ECO:0000256" key="1">
    <source>
        <dbReference type="SAM" id="SignalP"/>
    </source>
</evidence>
<dbReference type="PANTHER" id="PTHR36920:SF1">
    <property type="entry name" value="OUTER MEMBRANE PROTEIN W"/>
    <property type="match status" value="1"/>
</dbReference>
<evidence type="ECO:0000313" key="3">
    <source>
        <dbReference type="Proteomes" id="UP001597425"/>
    </source>
</evidence>
<reference evidence="3" key="1">
    <citation type="journal article" date="2019" name="Int. J. Syst. Evol. Microbiol.">
        <title>The Global Catalogue of Microorganisms (GCM) 10K type strain sequencing project: providing services to taxonomists for standard genome sequencing and annotation.</title>
        <authorList>
            <consortium name="The Broad Institute Genomics Platform"/>
            <consortium name="The Broad Institute Genome Sequencing Center for Infectious Disease"/>
            <person name="Wu L."/>
            <person name="Ma J."/>
        </authorList>
    </citation>
    <scope>NUCLEOTIDE SEQUENCE [LARGE SCALE GENOMIC DNA]</scope>
    <source>
        <strain evidence="3">KCTC 12848</strain>
    </source>
</reference>
<keyword evidence="1" id="KW-0732">Signal</keyword>
<dbReference type="Pfam" id="PF03922">
    <property type="entry name" value="OmpW"/>
    <property type="match status" value="1"/>
</dbReference>
<gene>
    <name evidence="2" type="ORF">ACFSKX_15470</name>
</gene>
<dbReference type="InterPro" id="IPR000758">
    <property type="entry name" value="Enterovir_OMP"/>
</dbReference>
<sequence>MKVVILCAAALAAVLASAQVLAEYEKSSVLVRIGAGWEAPDNGSNWLRLHGTELADPPAMDSGATPTLPRGWLLTGQRTLPTAIPLDHDRGVSTSPYSPTRSGFKQLAPVLTMQWYPVYSESRVQPYVGLGVRYITVVDETAASRGRTTAFGVVGDTRPEAGDSWGATGEMGVDITLGRDSRWWMNAAVWYLDGDAKIRLPANDDAKRIENKLDEDPWAYSVGVGYRF</sequence>
<feature type="chain" id="PRO_5047384094" evidence="1">
    <location>
        <begin position="23"/>
        <end position="228"/>
    </location>
</feature>
<organism evidence="2 3">
    <name type="scientific">Microbulbifer halophilus</name>
    <dbReference type="NCBI Taxonomy" id="453963"/>
    <lineage>
        <taxon>Bacteria</taxon>
        <taxon>Pseudomonadati</taxon>
        <taxon>Pseudomonadota</taxon>
        <taxon>Gammaproteobacteria</taxon>
        <taxon>Cellvibrionales</taxon>
        <taxon>Microbulbiferaceae</taxon>
        <taxon>Microbulbifer</taxon>
    </lineage>
</organism>
<keyword evidence="3" id="KW-1185">Reference proteome</keyword>
<dbReference type="InterPro" id="IPR005618">
    <property type="entry name" value="OMPW"/>
</dbReference>
<dbReference type="PANTHER" id="PTHR36920">
    <property type="match status" value="1"/>
</dbReference>
<dbReference type="InterPro" id="IPR011250">
    <property type="entry name" value="OMP/PagP_B-barrel"/>
</dbReference>
<dbReference type="SUPFAM" id="SSF56925">
    <property type="entry name" value="OMPA-like"/>
    <property type="match status" value="1"/>
</dbReference>
<feature type="signal peptide" evidence="1">
    <location>
        <begin position="1"/>
        <end position="22"/>
    </location>
</feature>
<accession>A0ABW5EE37</accession>
<proteinExistence type="predicted"/>